<comment type="caution">
    <text evidence="2">The sequence shown here is derived from an EMBL/GenBank/DDBJ whole genome shotgun (WGS) entry which is preliminary data.</text>
</comment>
<evidence type="ECO:0000256" key="1">
    <source>
        <dbReference type="SAM" id="Phobius"/>
    </source>
</evidence>
<dbReference type="Proteomes" id="UP000706926">
    <property type="component" value="Unassembled WGS sequence"/>
</dbReference>
<organism evidence="2 3">
    <name type="scientific">Paenibacillus lactis</name>
    <dbReference type="NCBI Taxonomy" id="228574"/>
    <lineage>
        <taxon>Bacteria</taxon>
        <taxon>Bacillati</taxon>
        <taxon>Bacillota</taxon>
        <taxon>Bacilli</taxon>
        <taxon>Bacillales</taxon>
        <taxon>Paenibacillaceae</taxon>
        <taxon>Paenibacillus</taxon>
    </lineage>
</organism>
<evidence type="ECO:0000313" key="2">
    <source>
        <dbReference type="EMBL" id="MBP1893898.1"/>
    </source>
</evidence>
<keyword evidence="1" id="KW-1133">Transmembrane helix</keyword>
<dbReference type="RefSeq" id="WP_007131805.1">
    <property type="nucleotide sequence ID" value="NZ_BOSA01000003.1"/>
</dbReference>
<proteinExistence type="predicted"/>
<name>A0ABS4FCF8_9BACL</name>
<feature type="transmembrane region" description="Helical" evidence="1">
    <location>
        <begin position="6"/>
        <end position="31"/>
    </location>
</feature>
<dbReference type="GeneID" id="95404963"/>
<dbReference type="EMBL" id="JAGGKI010000007">
    <property type="protein sequence ID" value="MBP1893898.1"/>
    <property type="molecule type" value="Genomic_DNA"/>
</dbReference>
<keyword evidence="1" id="KW-0812">Transmembrane</keyword>
<sequence length="78" mass="9021">MGVENGTFSFFPFGALFCLTLFCFAAVRFYAISRRQKPSDLNDRDIAFILKRRMAKGEIDEQEYYRLKDLLGIEKQGG</sequence>
<reference evidence="2 3" key="1">
    <citation type="submission" date="2021-03" db="EMBL/GenBank/DDBJ databases">
        <title>Genomic Encyclopedia of Type Strains, Phase IV (KMG-IV): sequencing the most valuable type-strain genomes for metagenomic binning, comparative biology and taxonomic classification.</title>
        <authorList>
            <person name="Goeker M."/>
        </authorList>
    </citation>
    <scope>NUCLEOTIDE SEQUENCE [LARGE SCALE GENOMIC DNA]</scope>
    <source>
        <strain evidence="2 3">DSM 15596</strain>
    </source>
</reference>
<gene>
    <name evidence="2" type="ORF">J2Z18_003001</name>
</gene>
<protein>
    <submittedName>
        <fullName evidence="2">Membrane protein</fullName>
    </submittedName>
</protein>
<evidence type="ECO:0000313" key="3">
    <source>
        <dbReference type="Proteomes" id="UP000706926"/>
    </source>
</evidence>
<keyword evidence="3" id="KW-1185">Reference proteome</keyword>
<accession>A0ABS4FCF8</accession>
<keyword evidence="1" id="KW-0472">Membrane</keyword>